<keyword evidence="1" id="KW-0812">Transmembrane</keyword>
<gene>
    <name evidence="2" type="ORF">LWI28_026022</name>
</gene>
<comment type="caution">
    <text evidence="2">The sequence shown here is derived from an EMBL/GenBank/DDBJ whole genome shotgun (WGS) entry which is preliminary data.</text>
</comment>
<reference evidence="2" key="1">
    <citation type="journal article" date="2022" name="Plant J.">
        <title>Strategies of tolerance reflected in two North American maple genomes.</title>
        <authorList>
            <person name="McEvoy S.L."/>
            <person name="Sezen U.U."/>
            <person name="Trouern-Trend A."/>
            <person name="McMahon S.M."/>
            <person name="Schaberg P.G."/>
            <person name="Yang J."/>
            <person name="Wegrzyn J.L."/>
            <person name="Swenson N.G."/>
        </authorList>
    </citation>
    <scope>NUCLEOTIDE SEQUENCE</scope>
    <source>
        <strain evidence="2">91603</strain>
    </source>
</reference>
<accession>A0AAD5P358</accession>
<dbReference type="Proteomes" id="UP001064489">
    <property type="component" value="Chromosome 1"/>
</dbReference>
<evidence type="ECO:0000313" key="2">
    <source>
        <dbReference type="EMBL" id="KAI9196677.1"/>
    </source>
</evidence>
<protein>
    <submittedName>
        <fullName evidence="2">Uncharacterized protein</fullName>
    </submittedName>
</protein>
<dbReference type="AlphaFoldDB" id="A0AAD5P358"/>
<name>A0AAD5P358_ACENE</name>
<dbReference type="EMBL" id="JAJSOW010000003">
    <property type="protein sequence ID" value="KAI9196677.1"/>
    <property type="molecule type" value="Genomic_DNA"/>
</dbReference>
<sequence>MWVEVASVWTGVTGVVPGWVRAGGCLSVGWGCVAMGGGYGDYGGCLGVGKVYKGCLGVGGGYWGCLRVGEGWDGLGCLGVGEGCGERLGAGEGCLGVGGGYWVVSGWVRVTRGVLVWVGVVLVWAGATKAFSGWARVTEGVSVLVGVTTTILVWVGLSWFRRGLLGFLFVGEGCEACLGVDGCYLDLGGGYWGCLGMGGSLSVVCIETLIGCLESICR</sequence>
<evidence type="ECO:0000313" key="3">
    <source>
        <dbReference type="Proteomes" id="UP001064489"/>
    </source>
</evidence>
<keyword evidence="1" id="KW-0472">Membrane</keyword>
<keyword evidence="3" id="KW-1185">Reference proteome</keyword>
<keyword evidence="1" id="KW-1133">Transmembrane helix</keyword>
<reference evidence="2" key="2">
    <citation type="submission" date="2023-02" db="EMBL/GenBank/DDBJ databases">
        <authorList>
            <person name="Swenson N.G."/>
            <person name="Wegrzyn J.L."/>
            <person name="Mcevoy S.L."/>
        </authorList>
    </citation>
    <scope>NUCLEOTIDE SEQUENCE</scope>
    <source>
        <strain evidence="2">91603</strain>
        <tissue evidence="2">Leaf</tissue>
    </source>
</reference>
<feature type="transmembrane region" description="Helical" evidence="1">
    <location>
        <begin position="141"/>
        <end position="160"/>
    </location>
</feature>
<organism evidence="2 3">
    <name type="scientific">Acer negundo</name>
    <name type="common">Box elder</name>
    <dbReference type="NCBI Taxonomy" id="4023"/>
    <lineage>
        <taxon>Eukaryota</taxon>
        <taxon>Viridiplantae</taxon>
        <taxon>Streptophyta</taxon>
        <taxon>Embryophyta</taxon>
        <taxon>Tracheophyta</taxon>
        <taxon>Spermatophyta</taxon>
        <taxon>Magnoliopsida</taxon>
        <taxon>eudicotyledons</taxon>
        <taxon>Gunneridae</taxon>
        <taxon>Pentapetalae</taxon>
        <taxon>rosids</taxon>
        <taxon>malvids</taxon>
        <taxon>Sapindales</taxon>
        <taxon>Sapindaceae</taxon>
        <taxon>Hippocastanoideae</taxon>
        <taxon>Acereae</taxon>
        <taxon>Acer</taxon>
    </lineage>
</organism>
<proteinExistence type="predicted"/>
<feature type="transmembrane region" description="Helical" evidence="1">
    <location>
        <begin position="114"/>
        <end position="135"/>
    </location>
</feature>
<evidence type="ECO:0000256" key="1">
    <source>
        <dbReference type="SAM" id="Phobius"/>
    </source>
</evidence>